<dbReference type="Proteomes" id="UP000007819">
    <property type="component" value="Chromosome X"/>
</dbReference>
<sequence length="474" mass="53680">MEGKILEEETTADHSPANEQIANIKSKRKYDIIVFGASGFTGQYVVMEMGRFSQTYNLTWAIAGRNTDKLQNILDKLYKTLDGYEDKKIDIIYADVQDIKTVMRMAQTTSVVINCIGPYYIFGEVVVKSCVLTSTHYVDITGEPLFMEKMAYIYNRQAEENHSLIINALGMTSVPTDLGVEFLYKHFSGELKNVDVYMEIYPSSFIYALPFSTFIHDCTWISTILHLATEKQRLYYRNLLDELMGITRVKPNVSKILHRRQTSMQSDDKEWCLAFPEPDQAVVTRSIHHAKTIDNLPYNFDVRNYFVFGDLISALIGLILYVTLSILAKVEQIRILFVRFPRFFSLGVASNTGPNEKKMENSHMSLTLIGRGTTSANPPNDNLKEIAHKDNIAARTTIIKVRAKNPGYGFTSKAVILGAITIIKDHINIPKGGVLTPASAFRNTQFMNRLMDHDAAVFEIESDLIIYGQQSKLV</sequence>
<dbReference type="SUPFAM" id="SSF51735">
    <property type="entry name" value="NAD(P)-binding Rossmann-fold domains"/>
    <property type="match status" value="1"/>
</dbReference>
<dbReference type="Pfam" id="PF03435">
    <property type="entry name" value="Sacchrp_dh_NADP"/>
    <property type="match status" value="1"/>
</dbReference>
<feature type="domain" description="Saccharopine dehydrogenase NADP binding" evidence="3">
    <location>
        <begin position="32"/>
        <end position="160"/>
    </location>
</feature>
<feature type="transmembrane region" description="Helical" evidence="2">
    <location>
        <begin position="305"/>
        <end position="327"/>
    </location>
</feature>
<keyword evidence="5" id="KW-1185">Reference proteome</keyword>
<evidence type="ECO:0000259" key="3">
    <source>
        <dbReference type="Pfam" id="PF03435"/>
    </source>
</evidence>
<dbReference type="GO" id="GO:0005811">
    <property type="term" value="C:lipid droplet"/>
    <property type="evidence" value="ECO:0007669"/>
    <property type="project" value="TreeGrafter"/>
</dbReference>
<accession>A0A8R1X1A0</accession>
<dbReference type="InterPro" id="IPR005097">
    <property type="entry name" value="Sacchrp_dh_NADP-bd"/>
</dbReference>
<dbReference type="GeneID" id="100164535"/>
<evidence type="ECO:0000256" key="2">
    <source>
        <dbReference type="SAM" id="Phobius"/>
    </source>
</evidence>
<dbReference type="OrthoDB" id="10268090at2759"/>
<dbReference type="PANTHER" id="PTHR12286">
    <property type="entry name" value="SACCHAROPINE DEHYDROGENASE-LIKE OXIDOREDUCTASE"/>
    <property type="match status" value="1"/>
</dbReference>
<name>A0A8R1X1A0_ACYPI</name>
<evidence type="ECO:0000313" key="4">
    <source>
        <dbReference type="EnsemblMetazoa" id="XP_008179776.1"/>
    </source>
</evidence>
<dbReference type="GO" id="GO:0005886">
    <property type="term" value="C:plasma membrane"/>
    <property type="evidence" value="ECO:0007669"/>
    <property type="project" value="TreeGrafter"/>
</dbReference>
<protein>
    <recommendedName>
        <fullName evidence="3">Saccharopine dehydrogenase NADP binding domain-containing protein</fullName>
    </recommendedName>
</protein>
<comment type="similarity">
    <text evidence="1">Belongs to the saccharopine dehydrogenase family.</text>
</comment>
<keyword evidence="2" id="KW-1133">Transmembrane helix</keyword>
<keyword evidence="2" id="KW-0812">Transmembrane</keyword>
<dbReference type="PANTHER" id="PTHR12286:SF5">
    <property type="entry name" value="SACCHAROPINE DEHYDROGENASE-LIKE OXIDOREDUCTASE"/>
    <property type="match status" value="1"/>
</dbReference>
<dbReference type="InterPro" id="IPR036291">
    <property type="entry name" value="NAD(P)-bd_dom_sf"/>
</dbReference>
<dbReference type="GO" id="GO:0009247">
    <property type="term" value="P:glycolipid biosynthetic process"/>
    <property type="evidence" value="ECO:0007669"/>
    <property type="project" value="TreeGrafter"/>
</dbReference>
<dbReference type="Gene3D" id="3.40.50.720">
    <property type="entry name" value="NAD(P)-binding Rossmann-like Domain"/>
    <property type="match status" value="1"/>
</dbReference>
<dbReference type="InterPro" id="IPR051276">
    <property type="entry name" value="Saccharopine_DH-like_oxidrdct"/>
</dbReference>
<proteinExistence type="inferred from homology"/>
<dbReference type="AlphaFoldDB" id="A0A8R1X1A0"/>
<dbReference type="EnsemblMetazoa" id="XM_008181554.3">
    <property type="protein sequence ID" value="XP_008179776.1"/>
    <property type="gene ID" value="LOC100164535"/>
</dbReference>
<dbReference type="FunFam" id="3.40.50.720:FF:000178">
    <property type="entry name" value="Saccharopine dehydrogenase-like oxidoreductase"/>
    <property type="match status" value="1"/>
</dbReference>
<dbReference type="RefSeq" id="XP_008179776.1">
    <property type="nucleotide sequence ID" value="XM_008181554.2"/>
</dbReference>
<reference evidence="4" key="2">
    <citation type="submission" date="2022-06" db="UniProtKB">
        <authorList>
            <consortium name="EnsemblMetazoa"/>
        </authorList>
    </citation>
    <scope>IDENTIFICATION</scope>
</reference>
<dbReference type="KEGG" id="api:100164535"/>
<organism evidence="4 5">
    <name type="scientific">Acyrthosiphon pisum</name>
    <name type="common">Pea aphid</name>
    <dbReference type="NCBI Taxonomy" id="7029"/>
    <lineage>
        <taxon>Eukaryota</taxon>
        <taxon>Metazoa</taxon>
        <taxon>Ecdysozoa</taxon>
        <taxon>Arthropoda</taxon>
        <taxon>Hexapoda</taxon>
        <taxon>Insecta</taxon>
        <taxon>Pterygota</taxon>
        <taxon>Neoptera</taxon>
        <taxon>Paraneoptera</taxon>
        <taxon>Hemiptera</taxon>
        <taxon>Sternorrhyncha</taxon>
        <taxon>Aphidomorpha</taxon>
        <taxon>Aphidoidea</taxon>
        <taxon>Aphididae</taxon>
        <taxon>Macrosiphini</taxon>
        <taxon>Acyrthosiphon</taxon>
    </lineage>
</organism>
<keyword evidence="2" id="KW-0472">Membrane</keyword>
<evidence type="ECO:0000313" key="5">
    <source>
        <dbReference type="Proteomes" id="UP000007819"/>
    </source>
</evidence>
<evidence type="ECO:0000256" key="1">
    <source>
        <dbReference type="ARBA" id="ARBA00038048"/>
    </source>
</evidence>
<dbReference type="GO" id="GO:0005739">
    <property type="term" value="C:mitochondrion"/>
    <property type="evidence" value="ECO:0007669"/>
    <property type="project" value="TreeGrafter"/>
</dbReference>
<reference evidence="5" key="1">
    <citation type="submission" date="2010-06" db="EMBL/GenBank/DDBJ databases">
        <authorList>
            <person name="Jiang H."/>
            <person name="Abraham K."/>
            <person name="Ali S."/>
            <person name="Alsbrooks S.L."/>
            <person name="Anim B.N."/>
            <person name="Anosike U.S."/>
            <person name="Attaway T."/>
            <person name="Bandaranaike D.P."/>
            <person name="Battles P.K."/>
            <person name="Bell S.N."/>
            <person name="Bell A.V."/>
            <person name="Beltran B."/>
            <person name="Bickham C."/>
            <person name="Bustamante Y."/>
            <person name="Caleb T."/>
            <person name="Canada A."/>
            <person name="Cardenas V."/>
            <person name="Carter K."/>
            <person name="Chacko J."/>
            <person name="Chandrabose M.N."/>
            <person name="Chavez D."/>
            <person name="Chavez A."/>
            <person name="Chen L."/>
            <person name="Chu H.-S."/>
            <person name="Claassen K.J."/>
            <person name="Cockrell R."/>
            <person name="Collins M."/>
            <person name="Cooper J.A."/>
            <person name="Cree A."/>
            <person name="Curry S.M."/>
            <person name="Da Y."/>
            <person name="Dao M.D."/>
            <person name="Das B."/>
            <person name="Davila M.-L."/>
            <person name="Davy-Carroll L."/>
            <person name="Denson S."/>
            <person name="Dinh H."/>
            <person name="Ebong V.E."/>
            <person name="Edwards J.R."/>
            <person name="Egan A."/>
            <person name="El-Daye J."/>
            <person name="Escobedo L."/>
            <person name="Fernandez S."/>
            <person name="Fernando P.R."/>
            <person name="Flagg N."/>
            <person name="Forbes L.D."/>
            <person name="Fowler R.G."/>
            <person name="Fu Q."/>
            <person name="Gabisi R.A."/>
            <person name="Ganer J."/>
            <person name="Garbino Pronczuk A."/>
            <person name="Garcia R.M."/>
            <person name="Garner T."/>
            <person name="Garrett T.E."/>
            <person name="Gonzalez D.A."/>
            <person name="Hamid H."/>
            <person name="Hawkins E.S."/>
            <person name="Hirani K."/>
            <person name="Hogues M.E."/>
            <person name="Hollins B."/>
            <person name="Hsiao C.-H."/>
            <person name="Jabil R."/>
            <person name="James M.L."/>
            <person name="Jhangiani S.N."/>
            <person name="Johnson B."/>
            <person name="Johnson Q."/>
            <person name="Joshi V."/>
            <person name="Kalu J.B."/>
            <person name="Kam C."/>
            <person name="Kashfia A."/>
            <person name="Keebler J."/>
            <person name="Kisamo H."/>
            <person name="Kovar C.L."/>
            <person name="Lago L.A."/>
            <person name="Lai C.-Y."/>
            <person name="Laidlaw J."/>
            <person name="Lara F."/>
            <person name="Le T.-K."/>
            <person name="Lee S.L."/>
            <person name="Legall F.H."/>
            <person name="Lemon S.J."/>
            <person name="Lewis L.R."/>
            <person name="Li B."/>
            <person name="Liu Y."/>
            <person name="Liu Y.-S."/>
            <person name="Lopez J."/>
            <person name="Lozado R.J."/>
            <person name="Lu J."/>
            <person name="Madu R.C."/>
            <person name="Maheshwari M."/>
            <person name="Maheshwari R."/>
            <person name="Malloy K."/>
            <person name="Martinez E."/>
            <person name="Mathew T."/>
            <person name="Mercado I.C."/>
            <person name="Mercado C."/>
            <person name="Meyer B."/>
            <person name="Montgomery K."/>
            <person name="Morgan M.B."/>
            <person name="Munidasa M."/>
            <person name="Nazareth L.V."/>
            <person name="Nelson J."/>
            <person name="Ng B.M."/>
            <person name="Nguyen N.B."/>
            <person name="Nguyen P.Q."/>
            <person name="Nguyen T."/>
            <person name="Obregon M."/>
            <person name="Okwuonu G.O."/>
            <person name="Onwere C.G."/>
            <person name="Orozco G."/>
            <person name="Parra A."/>
            <person name="Patel S."/>
            <person name="Patil S."/>
            <person name="Perez A."/>
            <person name="Perez Y."/>
            <person name="Pham C."/>
            <person name="Primus E.L."/>
            <person name="Pu L.-L."/>
            <person name="Puazo M."/>
            <person name="Qin X."/>
            <person name="Quiroz J.B."/>
            <person name="Reese J."/>
            <person name="Richards S."/>
            <person name="Rives C.M."/>
            <person name="Robberts R."/>
            <person name="Ruiz S.J."/>
            <person name="Ruiz M.J."/>
            <person name="Santibanez J."/>
            <person name="Schneider B.W."/>
            <person name="Sisson I."/>
            <person name="Smith M."/>
            <person name="Sodergren E."/>
            <person name="Song X.-Z."/>
            <person name="Song B.B."/>
            <person name="Summersgill H."/>
            <person name="Thelus R."/>
            <person name="Thornton R.D."/>
            <person name="Trejos Z.Y."/>
            <person name="Usmani K."/>
            <person name="Vattathil S."/>
            <person name="Villasana D."/>
            <person name="Walker D.L."/>
            <person name="Wang S."/>
            <person name="Wang K."/>
            <person name="White C.S."/>
            <person name="Williams A.C."/>
            <person name="Williamson J."/>
            <person name="Wilson K."/>
            <person name="Woghiren I.O."/>
            <person name="Woodworth J.R."/>
            <person name="Worley K.C."/>
            <person name="Wright R.A."/>
            <person name="Wu W."/>
            <person name="Young L."/>
            <person name="Zhang L."/>
            <person name="Zhang J."/>
            <person name="Zhu Y."/>
            <person name="Muzny D.M."/>
            <person name="Weinstock G."/>
            <person name="Gibbs R.A."/>
        </authorList>
    </citation>
    <scope>NUCLEOTIDE SEQUENCE [LARGE SCALE GENOMIC DNA]</scope>
    <source>
        <strain evidence="5">LSR1</strain>
    </source>
</reference>